<evidence type="ECO:0000313" key="3">
    <source>
        <dbReference type="Proteomes" id="UP001595764"/>
    </source>
</evidence>
<dbReference type="RefSeq" id="WP_377868465.1">
    <property type="nucleotide sequence ID" value="NZ_JBHMAY010000006.1"/>
</dbReference>
<gene>
    <name evidence="2" type="ORF">ACFORO_10310</name>
</gene>
<keyword evidence="3" id="KW-1185">Reference proteome</keyword>
<sequence>MKTQAIAAIEADYSLLVVACLARSTFFYHQTRLARPDPHAGLKTAIAEAFAAGRGRYGHRRIHPVLARDGWQIAKKTVLKVMNALGLVCKIRRPRRGRSWPA</sequence>
<accession>A0ABV7QB36</accession>
<dbReference type="EMBL" id="JBHRWI010000014">
    <property type="protein sequence ID" value="MFC3510555.1"/>
    <property type="molecule type" value="Genomic_DNA"/>
</dbReference>
<organism evidence="2 3">
    <name type="scientific">Amycolatopsis halotolerans</name>
    <dbReference type="NCBI Taxonomy" id="330083"/>
    <lineage>
        <taxon>Bacteria</taxon>
        <taxon>Bacillati</taxon>
        <taxon>Actinomycetota</taxon>
        <taxon>Actinomycetes</taxon>
        <taxon>Pseudonocardiales</taxon>
        <taxon>Pseudonocardiaceae</taxon>
        <taxon>Amycolatopsis</taxon>
    </lineage>
</organism>
<evidence type="ECO:0000313" key="2">
    <source>
        <dbReference type="EMBL" id="MFC3510555.1"/>
    </source>
</evidence>
<reference evidence="3" key="1">
    <citation type="journal article" date="2019" name="Int. J. Syst. Evol. Microbiol.">
        <title>The Global Catalogue of Microorganisms (GCM) 10K type strain sequencing project: providing services to taxonomists for standard genome sequencing and annotation.</title>
        <authorList>
            <consortium name="The Broad Institute Genomics Platform"/>
            <consortium name="The Broad Institute Genome Sequencing Center for Infectious Disease"/>
            <person name="Wu L."/>
            <person name="Ma J."/>
        </authorList>
    </citation>
    <scope>NUCLEOTIDE SEQUENCE [LARGE SCALE GENOMIC DNA]</scope>
    <source>
        <strain evidence="3">CGMCC 4.7682</strain>
    </source>
</reference>
<dbReference type="Proteomes" id="UP001595764">
    <property type="component" value="Unassembled WGS sequence"/>
</dbReference>
<protein>
    <submittedName>
        <fullName evidence="2">IS3 family transposase</fullName>
    </submittedName>
</protein>
<evidence type="ECO:0000259" key="1">
    <source>
        <dbReference type="Pfam" id="PF13276"/>
    </source>
</evidence>
<feature type="domain" description="HTH-like" evidence="1">
    <location>
        <begin position="42"/>
        <end position="95"/>
    </location>
</feature>
<name>A0ABV7QB36_9PSEU</name>
<comment type="caution">
    <text evidence="2">The sequence shown here is derived from an EMBL/GenBank/DDBJ whole genome shotgun (WGS) entry which is preliminary data.</text>
</comment>
<dbReference type="InterPro" id="IPR025948">
    <property type="entry name" value="HTH-like_dom"/>
</dbReference>
<dbReference type="Pfam" id="PF13276">
    <property type="entry name" value="HTH_21"/>
    <property type="match status" value="1"/>
</dbReference>
<proteinExistence type="predicted"/>